<keyword evidence="2" id="KW-1185">Reference proteome</keyword>
<proteinExistence type="predicted"/>
<sequence>RTADTLSEWKKIFKEHGVHWSSMWLLPYWDPTCMLVVYSMHCILKGLIHY</sequence>
<organism evidence="1 2">
    <name type="scientific">Gymnopus androsaceus JB14</name>
    <dbReference type="NCBI Taxonomy" id="1447944"/>
    <lineage>
        <taxon>Eukaryota</taxon>
        <taxon>Fungi</taxon>
        <taxon>Dikarya</taxon>
        <taxon>Basidiomycota</taxon>
        <taxon>Agaricomycotina</taxon>
        <taxon>Agaricomycetes</taxon>
        <taxon>Agaricomycetidae</taxon>
        <taxon>Agaricales</taxon>
        <taxon>Marasmiineae</taxon>
        <taxon>Omphalotaceae</taxon>
        <taxon>Gymnopus</taxon>
    </lineage>
</organism>
<dbReference type="Proteomes" id="UP000799118">
    <property type="component" value="Unassembled WGS sequence"/>
</dbReference>
<protein>
    <submittedName>
        <fullName evidence="1">Uncharacterized protein</fullName>
    </submittedName>
</protein>
<accession>A0A6A4HZX3</accession>
<evidence type="ECO:0000313" key="1">
    <source>
        <dbReference type="EMBL" id="KAE9403270.1"/>
    </source>
</evidence>
<dbReference type="EMBL" id="ML769427">
    <property type="protein sequence ID" value="KAE9403270.1"/>
    <property type="molecule type" value="Genomic_DNA"/>
</dbReference>
<name>A0A6A4HZX3_9AGAR</name>
<evidence type="ECO:0000313" key="2">
    <source>
        <dbReference type="Proteomes" id="UP000799118"/>
    </source>
</evidence>
<feature type="non-terminal residue" evidence="1">
    <location>
        <position position="50"/>
    </location>
</feature>
<reference evidence="1" key="1">
    <citation type="journal article" date="2019" name="Environ. Microbiol.">
        <title>Fungal ecological strategies reflected in gene transcription - a case study of two litter decomposers.</title>
        <authorList>
            <person name="Barbi F."/>
            <person name="Kohler A."/>
            <person name="Barry K."/>
            <person name="Baskaran P."/>
            <person name="Daum C."/>
            <person name="Fauchery L."/>
            <person name="Ihrmark K."/>
            <person name="Kuo A."/>
            <person name="LaButti K."/>
            <person name="Lipzen A."/>
            <person name="Morin E."/>
            <person name="Grigoriev I.V."/>
            <person name="Henrissat B."/>
            <person name="Lindahl B."/>
            <person name="Martin F."/>
        </authorList>
    </citation>
    <scope>NUCLEOTIDE SEQUENCE</scope>
    <source>
        <strain evidence="1">JB14</strain>
    </source>
</reference>
<dbReference type="OrthoDB" id="3039677at2759"/>
<feature type="non-terminal residue" evidence="1">
    <location>
        <position position="1"/>
    </location>
</feature>
<dbReference type="AlphaFoldDB" id="A0A6A4HZX3"/>
<gene>
    <name evidence="1" type="ORF">BT96DRAFT_756155</name>
</gene>